<name>A0ABN5PMM2_9VIBR</name>
<proteinExistence type="predicted"/>
<protein>
    <recommendedName>
        <fullName evidence="1">Peptidase M60 domain-containing protein</fullName>
    </recommendedName>
</protein>
<organism evidence="2 3">
    <name type="scientific">Vibrio alfacsensis</name>
    <dbReference type="NCBI Taxonomy" id="1074311"/>
    <lineage>
        <taxon>Bacteria</taxon>
        <taxon>Pseudomonadati</taxon>
        <taxon>Pseudomonadota</taxon>
        <taxon>Gammaproteobacteria</taxon>
        <taxon>Vibrionales</taxon>
        <taxon>Vibrionaceae</taxon>
        <taxon>Vibrio</taxon>
    </lineage>
</organism>
<dbReference type="Pfam" id="PF18642">
    <property type="entry name" value="IMPa_helical"/>
    <property type="match status" value="1"/>
</dbReference>
<dbReference type="InterPro" id="IPR041549">
    <property type="entry name" value="IMPa_helical"/>
</dbReference>
<dbReference type="Gene3D" id="2.60.40.10">
    <property type="entry name" value="Immunoglobulins"/>
    <property type="match status" value="4"/>
</dbReference>
<dbReference type="SUPFAM" id="SSF49313">
    <property type="entry name" value="Cadherin-like"/>
    <property type="match status" value="4"/>
</dbReference>
<reference evidence="2 3" key="1">
    <citation type="submission" date="2018-08" db="EMBL/GenBank/DDBJ databases">
        <title>Genomic taxonomy of the Vibrionaceae family.</title>
        <authorList>
            <person name="Gomez-Gil B."/>
            <person name="Tanaka M."/>
            <person name="Sawabe T."/>
            <person name="Enciso-Ibarra K."/>
        </authorList>
    </citation>
    <scope>NUCLEOTIDE SEQUENCE [LARGE SCALE GENOMIC DNA]</scope>
    <source>
        <strain evidence="2 3">CAIM 1831</strain>
        <plasmid evidence="3">pva1</plasmid>
    </source>
</reference>
<dbReference type="PROSITE" id="PS51257">
    <property type="entry name" value="PROKAR_LIPOPROTEIN"/>
    <property type="match status" value="1"/>
</dbReference>
<feature type="domain" description="Peptidase M60" evidence="1">
    <location>
        <begin position="833"/>
        <end position="1208"/>
    </location>
</feature>
<dbReference type="InterPro" id="IPR015919">
    <property type="entry name" value="Cadherin-like_sf"/>
</dbReference>
<dbReference type="RefSeq" id="WP_128813659.1">
    <property type="nucleotide sequence ID" value="NZ_CP032095.1"/>
</dbReference>
<evidence type="ECO:0000313" key="2">
    <source>
        <dbReference type="EMBL" id="AXY03787.1"/>
    </source>
</evidence>
<dbReference type="NCBIfam" id="NF038322">
    <property type="entry name" value="ImpA_fam_HExGH"/>
    <property type="match status" value="1"/>
</dbReference>
<evidence type="ECO:0000313" key="3">
    <source>
        <dbReference type="Proteomes" id="UP000262832"/>
    </source>
</evidence>
<dbReference type="InterPro" id="IPR042279">
    <property type="entry name" value="Pep_M60_3"/>
</dbReference>
<dbReference type="Gene3D" id="1.10.390.30">
    <property type="entry name" value="Peptidase M60, enhancin-like domain 3"/>
    <property type="match status" value="1"/>
</dbReference>
<dbReference type="InterPro" id="IPR031161">
    <property type="entry name" value="Peptidase_M60_dom"/>
</dbReference>
<dbReference type="PROSITE" id="PS51723">
    <property type="entry name" value="PEPTIDASE_M60"/>
    <property type="match status" value="1"/>
</dbReference>
<dbReference type="Pfam" id="PF17963">
    <property type="entry name" value="Big_9"/>
    <property type="match status" value="1"/>
</dbReference>
<dbReference type="SMART" id="SM01276">
    <property type="entry name" value="M60-like"/>
    <property type="match status" value="1"/>
</dbReference>
<dbReference type="InterPro" id="IPR013783">
    <property type="entry name" value="Ig-like_fold"/>
</dbReference>
<evidence type="ECO:0000259" key="1">
    <source>
        <dbReference type="PROSITE" id="PS51723"/>
    </source>
</evidence>
<dbReference type="Proteomes" id="UP000262832">
    <property type="component" value="Plasmid pVa1"/>
</dbReference>
<keyword evidence="3" id="KW-1185">Reference proteome</keyword>
<dbReference type="CDD" id="cd11304">
    <property type="entry name" value="Cadherin_repeat"/>
    <property type="match status" value="2"/>
</dbReference>
<accession>A0ABN5PMM2</accession>
<keyword evidence="2" id="KW-0614">Plasmid</keyword>
<dbReference type="EMBL" id="CP032095">
    <property type="protein sequence ID" value="AXY03787.1"/>
    <property type="molecule type" value="Genomic_DNA"/>
</dbReference>
<gene>
    <name evidence="2" type="ORF">D1115_23205</name>
</gene>
<geneLocation type="plasmid" evidence="3">
    <name>pva1</name>
</geneLocation>
<dbReference type="GeneID" id="39681080"/>
<sequence length="1358" mass="149205">MKKLILASMIATALTGCGGGSDDQSASADKPVINDIPKLEAQVQNPDSDVFTYSIDAFSANGEDLVFGLEEIEHSWISINPRTGVISVDLNHAVAGSYTFVVAASDSNGTQKQSVTLEIATFEVDPSNPAPVVADIPTINARTNVLSTFSIEAIDTEPMSFSLHGTESNPLPEFVSIDHKTGLITVDAHSGSQDTYEFMAKVSDGNRAVEKPVTLVVTFYADPESPDFQNTVPSVKAIDPIIVKTGKTASSQIYANDADGHFLSYVLASDAPEWVSLDQDGVIIAKPSDEHVGNYSFNAIISDGFVDVNRSVSVSVTSSTPPVTNTPPSVSYFDDVHAKPNKETIIRVNAADPDGDSLTFSLSENPDWVTINNSGVISVKPTTSDQGKYSFNVTVSDGTYNVDREIAVRVFDSANHVDQAVVSEDHTLATEAQLLERAKEIILEKAVEKEALLTRLFTGVDSIDWIPSHDSQIITGFSSINDSTVILQSNSNQSGGESSATLAVAGSKPNGQNYVIFGGNPFGVHGSGDIDIYLKNVINWLIGESKSTLNVMAVNQPNSGYFYHHNNTKTWLENNYPENHTLNDYRACEYENIKACAMESRPDFVILGSDDSAGRGYEGIKASMEYLEQQKIPFILVSHLRHASALINPILIESGVTTDTNYWSKVTLVGANKDNISALTDQRLDVVQDFINDEYDMSAVDACGSNYIVCDTAPFWSAFRTSADALRNDILFFDKFNIDPFSVDGSELAKTILLLADKYRSEIDYPISFSEPEEWYHAMFADWMVSYSRPNNLAQSDLGEYIHKGDPVKGDLAHYAYPETTTKTKNISVPYANQWTGTGWYALPSQPVTLTRMGADTHDVFVKLYYARPNTNRAFETNSYNRPLELTTQRLTIPPQGSVTFSTPYGAPIYLHINGDGESELTTNITASGITEHPFIDDFTSEEQIAQFEQLVNTTDLPHVDLKSPSYEQHARKDKLGEGDVRQLLTMLRDEHINGIYSLAGFKVQGQSLDQSTDQDAMAICKTKMGVEDCTDEALHVRKIIQHANYDRHAQCGVGCSGNPWDSAYNISPRGWLDGHELGHNLQTGRLRVGYATEENRNLWNQYSDRAGENSNNIFPYYVMWNGHAVVDGETTPLNDGHMNGKETFFALQSDYSNVTDADGNRVVYTPTCGTLDAGKTSRHEAIWSNGGYAAINGIRMSFYTQMALQMHGKSLADDSVLESGWGIYPMLYLHERIYGKYAKDEASWNANRERLGFAMFDWSNSHGTMNGIQGNDFMLVSLSYLTGMDWNSYFEMYGLRNSDTAKAQASAHGVKGAVPVGMYVHEQDLPPANMSAGMTWLPLGGADTVWTRDNSTPATCP</sequence>
<dbReference type="Pfam" id="PF05345">
    <property type="entry name" value="He_PIG"/>
    <property type="match status" value="1"/>
</dbReference>